<dbReference type="OrthoDB" id="8535430at2"/>
<accession>A0A0C4YWS1</accession>
<sequence length="216" mass="23277">MTDTDKKPRGRPPKPEAEIQALLVTSAMEVLLERGYEATTVEAIAAKAGVAKKTVYRLAANRDELVGMAVRAWTDGFAGTLAIDASQSAEVMGVLRSILEQICAHVLTAEAVSMFRLLTTDFRGKGELLAAYERNGIARGRALLGEWLERQHRHKMLNAPDPRAAAGAILAIAVTEPLRQMAIGVATPIERVEDVQHLDACMGIIGRIVGLPATRS</sequence>
<evidence type="ECO:0000256" key="3">
    <source>
        <dbReference type="ARBA" id="ARBA00023163"/>
    </source>
</evidence>
<dbReference type="Gene3D" id="1.10.357.10">
    <property type="entry name" value="Tetracycline Repressor, domain 2"/>
    <property type="match status" value="1"/>
</dbReference>
<proteinExistence type="predicted"/>
<dbReference type="AlphaFoldDB" id="A0A0C4YWS1"/>
<dbReference type="KEGG" id="cbw:RR42_s3365"/>
<keyword evidence="1" id="KW-0805">Transcription regulation</keyword>
<dbReference type="PANTHER" id="PTHR30055:SF234">
    <property type="entry name" value="HTH-TYPE TRANSCRIPTIONAL REGULATOR BETI"/>
    <property type="match status" value="1"/>
</dbReference>
<dbReference type="InterPro" id="IPR050109">
    <property type="entry name" value="HTH-type_TetR-like_transc_reg"/>
</dbReference>
<dbReference type="Pfam" id="PF00440">
    <property type="entry name" value="TetR_N"/>
    <property type="match status" value="1"/>
</dbReference>
<evidence type="ECO:0000313" key="6">
    <source>
        <dbReference type="EMBL" id="AJG24941.1"/>
    </source>
</evidence>
<dbReference type="InterPro" id="IPR001647">
    <property type="entry name" value="HTH_TetR"/>
</dbReference>
<evidence type="ECO:0000256" key="2">
    <source>
        <dbReference type="ARBA" id="ARBA00023125"/>
    </source>
</evidence>
<dbReference type="SUPFAM" id="SSF46689">
    <property type="entry name" value="Homeodomain-like"/>
    <property type="match status" value="1"/>
</dbReference>
<reference evidence="6 7" key="1">
    <citation type="journal article" date="2015" name="Genome Announc.">
        <title>Complete Genome Sequence of Cupriavidus basilensis 4G11, Isolated from the Oak Ridge Field Research Center Site.</title>
        <authorList>
            <person name="Ray J."/>
            <person name="Waters R.J."/>
            <person name="Skerker J.M."/>
            <person name="Kuehl J.V."/>
            <person name="Price M.N."/>
            <person name="Huang J."/>
            <person name="Chakraborty R."/>
            <person name="Arkin A.P."/>
            <person name="Deutschbauer A."/>
        </authorList>
    </citation>
    <scope>NUCLEOTIDE SEQUENCE [LARGE SCALE GENOMIC DNA]</scope>
    <source>
        <strain evidence="6">4G11</strain>
    </source>
</reference>
<protein>
    <submittedName>
        <fullName evidence="6">Transcriptional regulator, TetR family</fullName>
    </submittedName>
</protein>
<evidence type="ECO:0000259" key="5">
    <source>
        <dbReference type="PROSITE" id="PS50977"/>
    </source>
</evidence>
<feature type="domain" description="HTH tetR-type" evidence="5">
    <location>
        <begin position="17"/>
        <end position="77"/>
    </location>
</feature>
<organism evidence="6 7">
    <name type="scientific">Cupriavidus basilensis</name>
    <dbReference type="NCBI Taxonomy" id="68895"/>
    <lineage>
        <taxon>Bacteria</taxon>
        <taxon>Pseudomonadati</taxon>
        <taxon>Pseudomonadota</taxon>
        <taxon>Betaproteobacteria</taxon>
        <taxon>Burkholderiales</taxon>
        <taxon>Burkholderiaceae</taxon>
        <taxon>Cupriavidus</taxon>
    </lineage>
</organism>
<dbReference type="Pfam" id="PF14246">
    <property type="entry name" value="TetR_C_7"/>
    <property type="match status" value="1"/>
</dbReference>
<name>A0A0C4YWS1_9BURK</name>
<evidence type="ECO:0000256" key="1">
    <source>
        <dbReference type="ARBA" id="ARBA00023015"/>
    </source>
</evidence>
<evidence type="ECO:0000256" key="4">
    <source>
        <dbReference type="PROSITE-ProRule" id="PRU00335"/>
    </source>
</evidence>
<dbReference type="PROSITE" id="PS50977">
    <property type="entry name" value="HTH_TETR_2"/>
    <property type="match status" value="1"/>
</dbReference>
<dbReference type="PRINTS" id="PR00455">
    <property type="entry name" value="HTHTETR"/>
</dbReference>
<dbReference type="GO" id="GO:0003700">
    <property type="term" value="F:DNA-binding transcription factor activity"/>
    <property type="evidence" value="ECO:0007669"/>
    <property type="project" value="TreeGrafter"/>
</dbReference>
<feature type="DNA-binding region" description="H-T-H motif" evidence="4">
    <location>
        <begin position="40"/>
        <end position="59"/>
    </location>
</feature>
<keyword evidence="2 4" id="KW-0238">DNA-binding</keyword>
<evidence type="ECO:0000313" key="7">
    <source>
        <dbReference type="Proteomes" id="UP000031843"/>
    </source>
</evidence>
<gene>
    <name evidence="6" type="ORF">RR42_s3365</name>
</gene>
<dbReference type="InterPro" id="IPR009057">
    <property type="entry name" value="Homeodomain-like_sf"/>
</dbReference>
<dbReference type="Proteomes" id="UP000031843">
    <property type="component" value="Chromosome secondary"/>
</dbReference>
<dbReference type="PANTHER" id="PTHR30055">
    <property type="entry name" value="HTH-TYPE TRANSCRIPTIONAL REGULATOR RUTR"/>
    <property type="match status" value="1"/>
</dbReference>
<keyword evidence="7" id="KW-1185">Reference proteome</keyword>
<keyword evidence="3" id="KW-0804">Transcription</keyword>
<dbReference type="RefSeq" id="WP_043357315.1">
    <property type="nucleotide sequence ID" value="NZ_CP010537.1"/>
</dbReference>
<dbReference type="GO" id="GO:0000976">
    <property type="term" value="F:transcription cis-regulatory region binding"/>
    <property type="evidence" value="ECO:0007669"/>
    <property type="project" value="TreeGrafter"/>
</dbReference>
<dbReference type="STRING" id="68895.RR42_s3365"/>
<dbReference type="InterPro" id="IPR039536">
    <property type="entry name" value="TetR_C_Proteobacteria"/>
</dbReference>
<dbReference type="EMBL" id="CP010537">
    <property type="protein sequence ID" value="AJG24941.1"/>
    <property type="molecule type" value="Genomic_DNA"/>
</dbReference>